<feature type="region of interest" description="Disordered" evidence="4">
    <location>
        <begin position="160"/>
        <end position="183"/>
    </location>
</feature>
<proteinExistence type="predicted"/>
<evidence type="ECO:0000256" key="1">
    <source>
        <dbReference type="ARBA" id="ARBA00022741"/>
    </source>
</evidence>
<dbReference type="GO" id="GO:0016787">
    <property type="term" value="F:hydrolase activity"/>
    <property type="evidence" value="ECO:0007669"/>
    <property type="project" value="UniProtKB-KW"/>
</dbReference>
<reference evidence="6 7" key="1">
    <citation type="submission" date="2019-04" db="EMBL/GenBank/DDBJ databases">
        <authorList>
            <person name="Park S."/>
            <person name="Yoon J.-H."/>
        </authorList>
    </citation>
    <scope>NUCLEOTIDE SEQUENCE [LARGE SCALE GENOMIC DNA]</scope>
    <source>
        <strain evidence="6 7">HJM-18</strain>
    </source>
</reference>
<evidence type="ECO:0000256" key="2">
    <source>
        <dbReference type="ARBA" id="ARBA00022801"/>
    </source>
</evidence>
<evidence type="ECO:0000256" key="4">
    <source>
        <dbReference type="SAM" id="MobiDB-lite"/>
    </source>
</evidence>
<dbReference type="PANTHER" id="PTHR43309:SF4">
    <property type="entry name" value="CARBOXYLTRANSFERASE DOMAIN-CONTAINING PROTEIN"/>
    <property type="match status" value="1"/>
</dbReference>
<dbReference type="PANTHER" id="PTHR43309">
    <property type="entry name" value="5-OXOPROLINASE SUBUNIT C"/>
    <property type="match status" value="1"/>
</dbReference>
<gene>
    <name evidence="6" type="ORF">E5Q11_13460</name>
</gene>
<dbReference type="Proteomes" id="UP000298325">
    <property type="component" value="Unassembled WGS sequence"/>
</dbReference>
<feature type="domain" description="Carboxyltransferase" evidence="5">
    <location>
        <begin position="30"/>
        <end position="311"/>
    </location>
</feature>
<evidence type="ECO:0000313" key="7">
    <source>
        <dbReference type="Proteomes" id="UP000298325"/>
    </source>
</evidence>
<keyword evidence="6" id="KW-0808">Transferase</keyword>
<dbReference type="InterPro" id="IPR029000">
    <property type="entry name" value="Cyclophilin-like_dom_sf"/>
</dbReference>
<evidence type="ECO:0000313" key="6">
    <source>
        <dbReference type="EMBL" id="TGN38743.1"/>
    </source>
</evidence>
<comment type="caution">
    <text evidence="6">The sequence shown here is derived from an EMBL/GenBank/DDBJ whole genome shotgun (WGS) entry which is preliminary data.</text>
</comment>
<protein>
    <submittedName>
        <fullName evidence="6">Biotin-dependent carboxyltransferase</fullName>
    </submittedName>
</protein>
<dbReference type="NCBIfam" id="TIGR00724">
    <property type="entry name" value="urea_amlyse_rel"/>
    <property type="match status" value="1"/>
</dbReference>
<dbReference type="RefSeq" id="WP_135803969.1">
    <property type="nucleotide sequence ID" value="NZ_SRPF01000004.1"/>
</dbReference>
<organism evidence="6 7">
    <name type="scientific">Marinobacter confluentis</name>
    <dbReference type="NCBI Taxonomy" id="1697557"/>
    <lineage>
        <taxon>Bacteria</taxon>
        <taxon>Pseudomonadati</taxon>
        <taxon>Pseudomonadota</taxon>
        <taxon>Gammaproteobacteria</taxon>
        <taxon>Pseudomonadales</taxon>
        <taxon>Marinobacteraceae</taxon>
        <taxon>Marinobacter</taxon>
    </lineage>
</organism>
<dbReference type="SMART" id="SM00797">
    <property type="entry name" value="AHS2"/>
    <property type="match status" value="1"/>
</dbReference>
<dbReference type="OrthoDB" id="9768696at2"/>
<dbReference type="Gene3D" id="2.40.100.10">
    <property type="entry name" value="Cyclophilin-like"/>
    <property type="match status" value="1"/>
</dbReference>
<dbReference type="InterPro" id="IPR003778">
    <property type="entry name" value="CT_A_B"/>
</dbReference>
<name>A0A4Z1BZ19_9GAMM</name>
<dbReference type="GO" id="GO:0016740">
    <property type="term" value="F:transferase activity"/>
    <property type="evidence" value="ECO:0007669"/>
    <property type="project" value="UniProtKB-KW"/>
</dbReference>
<dbReference type="Pfam" id="PF02626">
    <property type="entry name" value="CT_A_B"/>
    <property type="match status" value="1"/>
</dbReference>
<dbReference type="EMBL" id="SRPF01000004">
    <property type="protein sequence ID" value="TGN38743.1"/>
    <property type="molecule type" value="Genomic_DNA"/>
</dbReference>
<keyword evidence="3" id="KW-0067">ATP-binding</keyword>
<dbReference type="SUPFAM" id="SSF50891">
    <property type="entry name" value="Cyclophilin-like"/>
    <property type="match status" value="1"/>
</dbReference>
<keyword evidence="1" id="KW-0547">Nucleotide-binding</keyword>
<dbReference type="AlphaFoldDB" id="A0A4Z1BZ19"/>
<sequence length="323" mass="34421">MANRAMVGFRVMRAGPLALLQDAGRFGTRHIGVTQGGPADMHAWAWANQLAGNQWGTPVLEVTLGGLELEAERDLTIAVTGADLTARHQNQPLPLWRRVRIAAGERVSFGAPAAGVRAYLAVSGGFKAEPVLGSVACVVREQLGGFDGHGRKLEEGDQLTLSSAEGFSPHAAEAEAPVPEKPDYSAPLTLDLLPGAQIADFTGKSLFDAFNASWQVDQRADRMGVRLSGPALRCNITSMVSEGISMGAVQVPPDGQPIALLNDRQTIGGYPRLGNLTALSASRLSQCQPGHQVRLRPIGFEAALREHRQFMGNFSFLPSSNNI</sequence>
<keyword evidence="2" id="KW-0378">Hydrolase</keyword>
<dbReference type="GO" id="GO:0005524">
    <property type="term" value="F:ATP binding"/>
    <property type="evidence" value="ECO:0007669"/>
    <property type="project" value="UniProtKB-KW"/>
</dbReference>
<accession>A0A4Z1BZ19</accession>
<dbReference type="InterPro" id="IPR052708">
    <property type="entry name" value="PxpC"/>
</dbReference>
<keyword evidence="7" id="KW-1185">Reference proteome</keyword>
<evidence type="ECO:0000259" key="5">
    <source>
        <dbReference type="SMART" id="SM00797"/>
    </source>
</evidence>
<evidence type="ECO:0000256" key="3">
    <source>
        <dbReference type="ARBA" id="ARBA00022840"/>
    </source>
</evidence>